<dbReference type="Proteomes" id="UP001304467">
    <property type="component" value="Unassembled WGS sequence"/>
</dbReference>
<dbReference type="InterPro" id="IPR019292">
    <property type="entry name" value="McrC"/>
</dbReference>
<dbReference type="PANTHER" id="PTHR38733:SF1">
    <property type="entry name" value="TYPE IV METHYL-DIRECTED RESTRICTION ENZYME ECOKMCRBC"/>
    <property type="match status" value="1"/>
</dbReference>
<organism evidence="1 2">
    <name type="scientific">Burkholderia anthinoferrum</name>
    <dbReference type="NCBI Taxonomy" id="3090833"/>
    <lineage>
        <taxon>Bacteria</taxon>
        <taxon>Pseudomonadati</taxon>
        <taxon>Pseudomonadota</taxon>
        <taxon>Betaproteobacteria</taxon>
        <taxon>Burkholderiales</taxon>
        <taxon>Burkholderiaceae</taxon>
        <taxon>Burkholderia</taxon>
    </lineage>
</organism>
<sequence length="388" mass="43312">MSAFAEQDIAIGNRKVGRIPVRNLWLLMLYASGLTRIKEAFNALVVDDLEDIPDLVAKLLAHAVERRLRRNVSRGYHYRAGSLTRVRGQIDILKTEAQQLLSKGEVYCRFEELTTNTPRNRLVRTALDVLARLVRDRDIGQQCRSLATTLDHSGVAGARPSRAELAQDQIGRNDHDDRLMVELAKLAFDLALPTEDAGPTALVSPDRSDVWVRHLFEKAVLGFARVELEPVGWRVRGGTQLNWQRSAASDGISEILPGMITDIIIDDLDASRRLVIDTKFTSVLGVGRFGAASLKSPYLYQMYTYLRSQEGLDLLWNQASGIFLHPAVDVSIRESVTIQGHVIAFATVDFAQDARTVRAELREILSGATNSESRCINDDSIVNARPRW</sequence>
<proteinExistence type="predicted"/>
<dbReference type="Pfam" id="PF10117">
    <property type="entry name" value="McrBC"/>
    <property type="match status" value="1"/>
</dbReference>
<protein>
    <submittedName>
        <fullName evidence="1">5-methylcytosine-specific restriction endonuclease system specificity protein McrC</fullName>
        <ecNumber evidence="1">3.1.21.-</ecNumber>
    </submittedName>
</protein>
<keyword evidence="1" id="KW-0378">Hydrolase</keyword>
<dbReference type="GO" id="GO:0004519">
    <property type="term" value="F:endonuclease activity"/>
    <property type="evidence" value="ECO:0007669"/>
    <property type="project" value="UniProtKB-KW"/>
</dbReference>
<reference evidence="1 2" key="1">
    <citation type="journal article" date="2023" name="Front. Microbiol.">
        <title>Genomic analyses of Burkholderia respiratory isolates indicates two evolutionarily distinct B. anthina clades.</title>
        <authorList>
            <person name="Pham A."/>
            <person name="Volmer J.G."/>
            <person name="Chambers D.C."/>
            <person name="Smith D.J."/>
            <person name="Reid D.W."/>
            <person name="Burr L."/>
            <person name="Wells T.J."/>
        </authorList>
    </citation>
    <scope>NUCLEOTIDE SEQUENCE [LARGE SCALE GENOMIC DNA]</scope>
    <source>
        <strain evidence="1 2">BCCIQ07A</strain>
    </source>
</reference>
<accession>A0ABU5WK99</accession>
<keyword evidence="2" id="KW-1185">Reference proteome</keyword>
<evidence type="ECO:0000313" key="2">
    <source>
        <dbReference type="Proteomes" id="UP001304467"/>
    </source>
</evidence>
<dbReference type="InterPro" id="IPR014407">
    <property type="entry name" value="McrC_bac"/>
</dbReference>
<evidence type="ECO:0000313" key="1">
    <source>
        <dbReference type="EMBL" id="MEB2579397.1"/>
    </source>
</evidence>
<dbReference type="PIRSF" id="PIRSF003109">
    <property type="entry name" value="McrC"/>
    <property type="match status" value="1"/>
</dbReference>
<keyword evidence="1" id="KW-0255">Endonuclease</keyword>
<dbReference type="EC" id="3.1.21.-" evidence="1"/>
<dbReference type="NCBIfam" id="NF007277">
    <property type="entry name" value="PRK09736.1"/>
    <property type="match status" value="1"/>
</dbReference>
<gene>
    <name evidence="1" type="primary">mcrC</name>
    <name evidence="1" type="ORF">SB593_10560</name>
</gene>
<dbReference type="EMBL" id="JAWRLE010000013">
    <property type="protein sequence ID" value="MEB2579397.1"/>
    <property type="molecule type" value="Genomic_DNA"/>
</dbReference>
<keyword evidence="1" id="KW-0540">Nuclease</keyword>
<dbReference type="GO" id="GO:0016787">
    <property type="term" value="F:hydrolase activity"/>
    <property type="evidence" value="ECO:0007669"/>
    <property type="project" value="UniProtKB-KW"/>
</dbReference>
<dbReference type="PANTHER" id="PTHR38733">
    <property type="entry name" value="PROTEIN MCRC"/>
    <property type="match status" value="1"/>
</dbReference>
<comment type="caution">
    <text evidence="1">The sequence shown here is derived from an EMBL/GenBank/DDBJ whole genome shotgun (WGS) entry which is preliminary data.</text>
</comment>
<dbReference type="RefSeq" id="WP_256939980.1">
    <property type="nucleotide sequence ID" value="NZ_JAWRKY010000005.1"/>
</dbReference>
<name>A0ABU5WK99_9BURK</name>